<proteinExistence type="predicted"/>
<dbReference type="PANTHER" id="PTHR31252">
    <property type="entry name" value="DUF4419 DOMAIN-CONTAINING PROTEIN"/>
    <property type="match status" value="1"/>
</dbReference>
<reference evidence="1" key="1">
    <citation type="submission" date="2021-02" db="EMBL/GenBank/DDBJ databases">
        <title>Psilocybe cubensis genome.</title>
        <authorList>
            <person name="Mckernan K.J."/>
            <person name="Crawford S."/>
            <person name="Trippe A."/>
            <person name="Kane L.T."/>
            <person name="Mclaughlin S."/>
        </authorList>
    </citation>
    <scope>NUCLEOTIDE SEQUENCE [LARGE SCALE GENOMIC DNA]</scope>
    <source>
        <strain evidence="1">MGC-MH-2018</strain>
    </source>
</reference>
<dbReference type="AlphaFoldDB" id="A0A8H7Y2K9"/>
<accession>A0A8H7Y2K9</accession>
<sequence>MPVTFKVAEHDANPVMFGGYGSCQNAHDVLASTWGGKSGANRFEELLQSSFPSDCHDLGPQSNGFVDTVIHAYNQHHHLVLRPDDVWIAILGQFNFYVNANAEQLRSKFVAHKGKKKLTVTTAGDRYSVNFGDLANQMTQQIHNNVVDKELKNWILPDFSTTSFNDVVVCSVLMMATLKAYFSYEMCLCCGIPLVTLEGQKEDWEKLLNRLDKLASFGREPEAWAVLLKPILRRFVSSFDGKPDIEFWGKICHIDYGGSGSDSLSGWITAFCVWSNTGKWQGPNIDEVLSHSPVQDNGAYNQGYGLVLDGVRYAVIDDDKIPVGFCEVDVDLNDNGKHFDCMMVSGHMAGRLEGPNRDTLRPAPGWFMFVKYKGPESATAQSLSDVANPVGMRFPARFVPMKPATAVVSEEKVKEPKERRLKRWRSVVNKLLRLNSPGK</sequence>
<evidence type="ECO:0000313" key="1">
    <source>
        <dbReference type="EMBL" id="KAG5170094.1"/>
    </source>
</evidence>
<protein>
    <submittedName>
        <fullName evidence="1">Uncharacterized protein</fullName>
    </submittedName>
</protein>
<comment type="caution">
    <text evidence="1">The sequence shown here is derived from an EMBL/GenBank/DDBJ whole genome shotgun (WGS) entry which is preliminary data.</text>
</comment>
<dbReference type="EMBL" id="JAFIQS010000004">
    <property type="protein sequence ID" value="KAG5170094.1"/>
    <property type="molecule type" value="Genomic_DNA"/>
</dbReference>
<dbReference type="Pfam" id="PF14388">
    <property type="entry name" value="DUF4419"/>
    <property type="match status" value="1"/>
</dbReference>
<name>A0A8H7Y2K9_PSICU</name>
<gene>
    <name evidence="1" type="ORF">JR316_004478</name>
</gene>
<dbReference type="InterPro" id="IPR025533">
    <property type="entry name" value="DUF4419"/>
</dbReference>
<dbReference type="Gene3D" id="1.20.120.1060">
    <property type="match status" value="1"/>
</dbReference>
<dbReference type="PANTHER" id="PTHR31252:SF11">
    <property type="entry name" value="DUF4419 DOMAIN-CONTAINING PROTEIN"/>
    <property type="match status" value="1"/>
</dbReference>
<organism evidence="1">
    <name type="scientific">Psilocybe cubensis</name>
    <name type="common">Psychedelic mushroom</name>
    <name type="synonym">Stropharia cubensis</name>
    <dbReference type="NCBI Taxonomy" id="181762"/>
    <lineage>
        <taxon>Eukaryota</taxon>
        <taxon>Fungi</taxon>
        <taxon>Dikarya</taxon>
        <taxon>Basidiomycota</taxon>
        <taxon>Agaricomycotina</taxon>
        <taxon>Agaricomycetes</taxon>
        <taxon>Agaricomycetidae</taxon>
        <taxon>Agaricales</taxon>
        <taxon>Agaricineae</taxon>
        <taxon>Strophariaceae</taxon>
        <taxon>Psilocybe</taxon>
    </lineage>
</organism>
<dbReference type="OrthoDB" id="9978173at2759"/>